<keyword evidence="4" id="KW-0808">Transferase</keyword>
<dbReference type="InterPro" id="IPR044135">
    <property type="entry name" value="Met-tRNA-FMT_C"/>
</dbReference>
<dbReference type="GO" id="GO:0004479">
    <property type="term" value="F:methionyl-tRNA formyltransferase activity"/>
    <property type="evidence" value="ECO:0000318"/>
    <property type="project" value="GO_Central"/>
</dbReference>
<dbReference type="Pfam" id="PF02911">
    <property type="entry name" value="Formyl_trans_C"/>
    <property type="match status" value="1"/>
</dbReference>
<feature type="domain" description="Formyl transferase N-terminal" evidence="6">
    <location>
        <begin position="46"/>
        <end position="208"/>
    </location>
</feature>
<dbReference type="EMBL" id="GL377651">
    <property type="protein sequence ID" value="EFJ10808.1"/>
    <property type="molecule type" value="Genomic_DNA"/>
</dbReference>
<accession>D8SXH8</accession>
<dbReference type="PANTHER" id="PTHR11138:SF5">
    <property type="entry name" value="METHIONYL-TRNA FORMYLTRANSFERASE, MITOCHONDRIAL"/>
    <property type="match status" value="1"/>
</dbReference>
<dbReference type="STRING" id="88036.D8SXH8"/>
<organism evidence="9">
    <name type="scientific">Selaginella moellendorffii</name>
    <name type="common">Spikemoss</name>
    <dbReference type="NCBI Taxonomy" id="88036"/>
    <lineage>
        <taxon>Eukaryota</taxon>
        <taxon>Viridiplantae</taxon>
        <taxon>Streptophyta</taxon>
        <taxon>Embryophyta</taxon>
        <taxon>Tracheophyta</taxon>
        <taxon>Lycopodiopsida</taxon>
        <taxon>Selaginellales</taxon>
        <taxon>Selaginellaceae</taxon>
        <taxon>Selaginella</taxon>
    </lineage>
</organism>
<proteinExistence type="inferred from homology"/>
<gene>
    <name evidence="8" type="ORF">SELMODRAFT_127297</name>
</gene>
<dbReference type="InterPro" id="IPR011034">
    <property type="entry name" value="Formyl_transferase-like_C_sf"/>
</dbReference>
<name>D8SXH8_SELML</name>
<dbReference type="OrthoDB" id="10268103at2759"/>
<dbReference type="GO" id="GO:0071951">
    <property type="term" value="P:conversion of methionyl-tRNA to N-formyl-methionyl-tRNA"/>
    <property type="evidence" value="ECO:0000318"/>
    <property type="project" value="GO_Central"/>
</dbReference>
<evidence type="ECO:0000313" key="8">
    <source>
        <dbReference type="EMBL" id="EFJ10808.1"/>
    </source>
</evidence>
<dbReference type="Proteomes" id="UP000001514">
    <property type="component" value="Unassembled WGS sequence"/>
</dbReference>
<dbReference type="Gramene" id="EFJ10808">
    <property type="protein sequence ID" value="EFJ10808"/>
    <property type="gene ID" value="SELMODRAFT_127297"/>
</dbReference>
<dbReference type="InParanoid" id="D8SXH8"/>
<dbReference type="PANTHER" id="PTHR11138">
    <property type="entry name" value="METHIONYL-TRNA FORMYLTRANSFERASE"/>
    <property type="match status" value="1"/>
</dbReference>
<evidence type="ECO:0000259" key="6">
    <source>
        <dbReference type="Pfam" id="PF00551"/>
    </source>
</evidence>
<dbReference type="FunFam" id="3.40.50.170:FF:000010">
    <property type="entry name" value="Methionyl-tRNA formyltransferase"/>
    <property type="match status" value="1"/>
</dbReference>
<evidence type="ECO:0000313" key="9">
    <source>
        <dbReference type="Proteomes" id="UP000001514"/>
    </source>
</evidence>
<evidence type="ECO:0000256" key="2">
    <source>
        <dbReference type="ARBA" id="ARBA00012261"/>
    </source>
</evidence>
<evidence type="ECO:0000256" key="4">
    <source>
        <dbReference type="ARBA" id="ARBA00022679"/>
    </source>
</evidence>
<dbReference type="InterPro" id="IPR036477">
    <property type="entry name" value="Formyl_transf_N_sf"/>
</dbReference>
<dbReference type="Pfam" id="PF00551">
    <property type="entry name" value="Formyl_trans_N"/>
    <property type="match status" value="1"/>
</dbReference>
<dbReference type="eggNOG" id="KOG3082">
    <property type="taxonomic scope" value="Eukaryota"/>
</dbReference>
<dbReference type="SUPFAM" id="SSF50486">
    <property type="entry name" value="FMT C-terminal domain-like"/>
    <property type="match status" value="1"/>
</dbReference>
<dbReference type="FunCoup" id="D8SXH8">
    <property type="interactions" value="1971"/>
</dbReference>
<dbReference type="InterPro" id="IPR041711">
    <property type="entry name" value="Met-tRNA-FMT_N"/>
</dbReference>
<dbReference type="HAMAP" id="MF_00182">
    <property type="entry name" value="Formyl_trans"/>
    <property type="match status" value="1"/>
</dbReference>
<keyword evidence="9" id="KW-1185">Reference proteome</keyword>
<reference evidence="8 9" key="1">
    <citation type="journal article" date="2011" name="Science">
        <title>The Selaginella genome identifies genetic changes associated with the evolution of vascular plants.</title>
        <authorList>
            <person name="Banks J.A."/>
            <person name="Nishiyama T."/>
            <person name="Hasebe M."/>
            <person name="Bowman J.L."/>
            <person name="Gribskov M."/>
            <person name="dePamphilis C."/>
            <person name="Albert V.A."/>
            <person name="Aono N."/>
            <person name="Aoyama T."/>
            <person name="Ambrose B.A."/>
            <person name="Ashton N.W."/>
            <person name="Axtell M.J."/>
            <person name="Barker E."/>
            <person name="Barker M.S."/>
            <person name="Bennetzen J.L."/>
            <person name="Bonawitz N.D."/>
            <person name="Chapple C."/>
            <person name="Cheng C."/>
            <person name="Correa L.G."/>
            <person name="Dacre M."/>
            <person name="DeBarry J."/>
            <person name="Dreyer I."/>
            <person name="Elias M."/>
            <person name="Engstrom E.M."/>
            <person name="Estelle M."/>
            <person name="Feng L."/>
            <person name="Finet C."/>
            <person name="Floyd S.K."/>
            <person name="Frommer W.B."/>
            <person name="Fujita T."/>
            <person name="Gramzow L."/>
            <person name="Gutensohn M."/>
            <person name="Harholt J."/>
            <person name="Hattori M."/>
            <person name="Heyl A."/>
            <person name="Hirai T."/>
            <person name="Hiwatashi Y."/>
            <person name="Ishikawa M."/>
            <person name="Iwata M."/>
            <person name="Karol K.G."/>
            <person name="Koehler B."/>
            <person name="Kolukisaoglu U."/>
            <person name="Kubo M."/>
            <person name="Kurata T."/>
            <person name="Lalonde S."/>
            <person name="Li K."/>
            <person name="Li Y."/>
            <person name="Litt A."/>
            <person name="Lyons E."/>
            <person name="Manning G."/>
            <person name="Maruyama T."/>
            <person name="Michael T.P."/>
            <person name="Mikami K."/>
            <person name="Miyazaki S."/>
            <person name="Morinaga S."/>
            <person name="Murata T."/>
            <person name="Mueller-Roeber B."/>
            <person name="Nelson D.R."/>
            <person name="Obara M."/>
            <person name="Oguri Y."/>
            <person name="Olmstead R.G."/>
            <person name="Onodera N."/>
            <person name="Petersen B.L."/>
            <person name="Pils B."/>
            <person name="Prigge M."/>
            <person name="Rensing S.A."/>
            <person name="Riano-Pachon D.M."/>
            <person name="Roberts A.W."/>
            <person name="Sato Y."/>
            <person name="Scheller H.V."/>
            <person name="Schulz B."/>
            <person name="Schulz C."/>
            <person name="Shakirov E.V."/>
            <person name="Shibagaki N."/>
            <person name="Shinohara N."/>
            <person name="Shippen D.E."/>
            <person name="Soerensen I."/>
            <person name="Sotooka R."/>
            <person name="Sugimoto N."/>
            <person name="Sugita M."/>
            <person name="Sumikawa N."/>
            <person name="Tanurdzic M."/>
            <person name="Theissen G."/>
            <person name="Ulvskov P."/>
            <person name="Wakazuki S."/>
            <person name="Weng J.K."/>
            <person name="Willats W.W."/>
            <person name="Wipf D."/>
            <person name="Wolf P.G."/>
            <person name="Yang L."/>
            <person name="Zimmer A.D."/>
            <person name="Zhu Q."/>
            <person name="Mitros T."/>
            <person name="Hellsten U."/>
            <person name="Loque D."/>
            <person name="Otillar R."/>
            <person name="Salamov A."/>
            <person name="Schmutz J."/>
            <person name="Shapiro H."/>
            <person name="Lindquist E."/>
            <person name="Lucas S."/>
            <person name="Rokhsar D."/>
            <person name="Grigoriev I.V."/>
        </authorList>
    </citation>
    <scope>NUCLEOTIDE SEQUENCE [LARGE SCALE GENOMIC DNA]</scope>
</reference>
<comment type="similarity">
    <text evidence="1">Belongs to the Fmt family.</text>
</comment>
<dbReference type="InterPro" id="IPR005794">
    <property type="entry name" value="Fmt"/>
</dbReference>
<feature type="domain" description="Formyl transferase C-terminal" evidence="7">
    <location>
        <begin position="247"/>
        <end position="351"/>
    </location>
</feature>
<dbReference type="SUPFAM" id="SSF53328">
    <property type="entry name" value="Formyltransferase"/>
    <property type="match status" value="1"/>
</dbReference>
<keyword evidence="5" id="KW-0648">Protein biosynthesis</keyword>
<dbReference type="CDD" id="cd08646">
    <property type="entry name" value="FMT_core_Met-tRNA-FMT_N"/>
    <property type="match status" value="1"/>
</dbReference>
<dbReference type="HOGENOM" id="CLU_033347_6_0_1"/>
<dbReference type="InterPro" id="IPR005793">
    <property type="entry name" value="Formyl_trans_C"/>
</dbReference>
<evidence type="ECO:0000256" key="3">
    <source>
        <dbReference type="ARBA" id="ARBA00014185"/>
    </source>
</evidence>
<dbReference type="InterPro" id="IPR037022">
    <property type="entry name" value="Formyl_trans_C_sf"/>
</dbReference>
<dbReference type="InterPro" id="IPR002376">
    <property type="entry name" value="Formyl_transf_N"/>
</dbReference>
<dbReference type="KEGG" id="smo:SELMODRAFT_127297"/>
<dbReference type="OMA" id="VGCINIH"/>
<evidence type="ECO:0000256" key="5">
    <source>
        <dbReference type="ARBA" id="ARBA00022917"/>
    </source>
</evidence>
<dbReference type="GO" id="GO:0005739">
    <property type="term" value="C:mitochondrion"/>
    <property type="evidence" value="ECO:0000318"/>
    <property type="project" value="GO_Central"/>
</dbReference>
<dbReference type="NCBIfam" id="TIGR00460">
    <property type="entry name" value="fmt"/>
    <property type="match status" value="1"/>
</dbReference>
<protein>
    <recommendedName>
        <fullName evidence="3">Methionyl-tRNA formyltransferase, mitochondrial</fullName>
        <ecNumber evidence="2">2.1.2.9</ecNumber>
    </recommendedName>
</protein>
<evidence type="ECO:0000256" key="1">
    <source>
        <dbReference type="ARBA" id="ARBA00010699"/>
    </source>
</evidence>
<dbReference type="Gene3D" id="3.10.25.10">
    <property type="entry name" value="Formyl transferase, C-terminal domain"/>
    <property type="match status" value="1"/>
</dbReference>
<dbReference type="EC" id="2.1.2.9" evidence="2"/>
<sequence length="366" mass="40346">MLGLRPWLLAQSPQALKRHDLVVRSLHQECGRKSRLVFLGTPEPAAKVLDSLLDAAAAKDSKFEIAGIVTQPPAARGRGKKQMPSLVAQRALDRQFPPHLIFSPEKASEQCFLEELKSLEPDLCVTAAYGNILSQKFLDIPKLGTVNVHPSLLPLYRGAAPVQRAIQDGVKVTGVSVAYTVRALDSGPVVASESVEVDENIKAPELQDLLFSKGTCLLLREMPHLLDGTGRSRATEQDHSRATHAPKIGVEGAWLSFEEPAAIIHNKVRAFSEWPGTKAKFHLSSSNDREILEMKIVTTRVCQSGFPSTRSILLNAGSMLVECGDHSWLEILEVQPPGRKVMKARDFWNGLQGKELTKFYEEVLMH</sequence>
<dbReference type="Gene3D" id="3.40.50.170">
    <property type="entry name" value="Formyl transferase, N-terminal domain"/>
    <property type="match status" value="1"/>
</dbReference>
<dbReference type="AlphaFoldDB" id="D8SXH8"/>
<dbReference type="CDD" id="cd08704">
    <property type="entry name" value="Met_tRNA_FMT_C"/>
    <property type="match status" value="1"/>
</dbReference>
<evidence type="ECO:0000259" key="7">
    <source>
        <dbReference type="Pfam" id="PF02911"/>
    </source>
</evidence>